<protein>
    <submittedName>
        <fullName evidence="1">Uncharacterized protein</fullName>
    </submittedName>
</protein>
<reference evidence="1 2" key="1">
    <citation type="submission" date="2019-10" db="EMBL/GenBank/DDBJ databases">
        <title>Genome Sequences from Six Type Strain Members of the Archaeal Family Sulfolobaceae: Acidianus ambivalens, Acidianus infernus, Metallosphaera prunae, Stygiolobus azoricus, Sulfolobus metallicus, and Sulfurisphaera ohwakuensis.</title>
        <authorList>
            <person name="Counts J.A."/>
            <person name="Kelly R.M."/>
        </authorList>
    </citation>
    <scope>NUCLEOTIDE SEQUENCE [LARGE SCALE GENOMIC DNA]</scope>
    <source>
        <strain evidence="1 2">FC6</strain>
    </source>
</reference>
<dbReference type="Proteomes" id="UP000423396">
    <property type="component" value="Chromosome"/>
</dbReference>
<dbReference type="KEGG" id="sazo:D1868_06880"/>
<dbReference type="EMBL" id="CP045483">
    <property type="protein sequence ID" value="QGR19742.1"/>
    <property type="molecule type" value="Genomic_DNA"/>
</dbReference>
<accession>A0A650CQ13</accession>
<gene>
    <name evidence="1" type="ORF">D1868_06880</name>
</gene>
<dbReference type="GeneID" id="42798782"/>
<evidence type="ECO:0000313" key="1">
    <source>
        <dbReference type="EMBL" id="QGR19742.1"/>
    </source>
</evidence>
<name>A0A650CQ13_9CREN</name>
<dbReference type="AlphaFoldDB" id="A0A650CQ13"/>
<evidence type="ECO:0000313" key="2">
    <source>
        <dbReference type="Proteomes" id="UP000423396"/>
    </source>
</evidence>
<proteinExistence type="predicted"/>
<sequence>MKTRGVIRKFRNSISFLRTLMKFVKNSPTIVYNIISGKELTPLEVELKSGHKFFIKNIYDLYGLLSLLQKGWKVKEVCDSDSIVLCKEVLPQDQNYKGSRYFTHN</sequence>
<keyword evidence="2" id="KW-1185">Reference proteome</keyword>
<organism evidence="1 2">
    <name type="scientific">Stygiolobus azoricus</name>
    <dbReference type="NCBI Taxonomy" id="41675"/>
    <lineage>
        <taxon>Archaea</taxon>
        <taxon>Thermoproteota</taxon>
        <taxon>Thermoprotei</taxon>
        <taxon>Sulfolobales</taxon>
        <taxon>Sulfolobaceae</taxon>
        <taxon>Stygiolobus</taxon>
    </lineage>
</organism>
<dbReference type="RefSeq" id="WP_156006820.1">
    <property type="nucleotide sequence ID" value="NZ_CP045483.1"/>
</dbReference>